<keyword evidence="1" id="KW-0812">Transmembrane</keyword>
<protein>
    <submittedName>
        <fullName evidence="2">Uncharacterized protein</fullName>
    </submittedName>
</protein>
<dbReference type="EMBL" id="LZLC01000134">
    <property type="protein sequence ID" value="OBJ41318.1"/>
    <property type="molecule type" value="Genomic_DNA"/>
</dbReference>
<organism evidence="2 3">
    <name type="scientific">Mycolicibacterium mucogenicum</name>
    <name type="common">Mycobacterium mucogenicum</name>
    <dbReference type="NCBI Taxonomy" id="56689"/>
    <lineage>
        <taxon>Bacteria</taxon>
        <taxon>Bacillati</taxon>
        <taxon>Actinomycetota</taxon>
        <taxon>Actinomycetes</taxon>
        <taxon>Mycobacteriales</taxon>
        <taxon>Mycobacteriaceae</taxon>
        <taxon>Mycolicibacterium</taxon>
    </lineage>
</organism>
<name>A0A1A3H0Z8_MYCMU</name>
<dbReference type="AlphaFoldDB" id="A0A1A3H0Z8"/>
<evidence type="ECO:0000313" key="2">
    <source>
        <dbReference type="EMBL" id="OBJ41318.1"/>
    </source>
</evidence>
<proteinExistence type="predicted"/>
<dbReference type="RefSeq" id="WP_064981575.1">
    <property type="nucleotide sequence ID" value="NZ_LZLC01000134.1"/>
</dbReference>
<keyword evidence="1" id="KW-0472">Membrane</keyword>
<evidence type="ECO:0000256" key="1">
    <source>
        <dbReference type="SAM" id="Phobius"/>
    </source>
</evidence>
<evidence type="ECO:0000313" key="3">
    <source>
        <dbReference type="Proteomes" id="UP000093898"/>
    </source>
</evidence>
<comment type="caution">
    <text evidence="2">The sequence shown here is derived from an EMBL/GenBank/DDBJ whole genome shotgun (WGS) entry which is preliminary data.</text>
</comment>
<keyword evidence="1" id="KW-1133">Transmembrane helix</keyword>
<reference evidence="2 3" key="1">
    <citation type="submission" date="2016-06" db="EMBL/GenBank/DDBJ databases">
        <authorList>
            <person name="Kjaerup R.B."/>
            <person name="Dalgaard T.S."/>
            <person name="Juul-Madsen H.R."/>
        </authorList>
    </citation>
    <scope>NUCLEOTIDE SEQUENCE [LARGE SCALE GENOMIC DNA]</scope>
    <source>
        <strain evidence="2 3">1127319.6</strain>
    </source>
</reference>
<dbReference type="Proteomes" id="UP000093898">
    <property type="component" value="Unassembled WGS sequence"/>
</dbReference>
<sequence length="74" mass="8025">MSPWDINEDGELSELESKVPSPAVVRGILFALANLAGLVAGHELLDPRILEQVIACYSLIGPVVLGYWIHKATK</sequence>
<accession>A0A1A3H0Z8</accession>
<gene>
    <name evidence="2" type="ORF">A5630_23035</name>
</gene>
<feature type="transmembrane region" description="Helical" evidence="1">
    <location>
        <begin position="53"/>
        <end position="70"/>
    </location>
</feature>